<evidence type="ECO:0000256" key="2">
    <source>
        <dbReference type="ARBA" id="ARBA00022679"/>
    </source>
</evidence>
<dbReference type="Gene3D" id="3.40.50.2000">
    <property type="entry name" value="Glycogen Phosphorylase B"/>
    <property type="match status" value="2"/>
</dbReference>
<organism evidence="5 6">
    <name type="scientific">Bifidobacterium choloepi</name>
    <dbReference type="NCBI Taxonomy" id="2614131"/>
    <lineage>
        <taxon>Bacteria</taxon>
        <taxon>Bacillati</taxon>
        <taxon>Actinomycetota</taxon>
        <taxon>Actinomycetes</taxon>
        <taxon>Bifidobacteriales</taxon>
        <taxon>Bifidobacteriaceae</taxon>
        <taxon>Bifidobacterium</taxon>
    </lineage>
</organism>
<keyword evidence="2 5" id="KW-0808">Transferase</keyword>
<evidence type="ECO:0000256" key="1">
    <source>
        <dbReference type="ARBA" id="ARBA00022676"/>
    </source>
</evidence>
<feature type="domain" description="Glycosyl transferase family 1" evidence="3">
    <location>
        <begin position="212"/>
        <end position="361"/>
    </location>
</feature>
<comment type="caution">
    <text evidence="5">The sequence shown here is derived from an EMBL/GenBank/DDBJ whole genome shotgun (WGS) entry which is preliminary data.</text>
</comment>
<dbReference type="SUPFAM" id="SSF53756">
    <property type="entry name" value="UDP-Glycosyltransferase/glycogen phosphorylase"/>
    <property type="match status" value="1"/>
</dbReference>
<sequence>MGSEEEQDNRTADGDRPLTIALVVETGGNRGNGTSNSALQWAAELTRQGHHPRVVGIGSADFPARENHIPFVSWISRKQQMQFAEPSRKLFEKAFDGVDVVHVYLPFRFGRHAAKAARRMGLPVTAGYHLQPENITYSAGPLRYLPFMDPLIYGLFDHWLYRKVDHIHVPTELGATLLRSHGYTTPITVISNGYEPRFVPKRQSPAGSPSPRPFRIVASGRLTGEKNHILLIEAISRCRHADDIELTIAGTGPLANTLKKHADRLLTRPASIGFHRNADMPALLRSADLMVHPSIADLESVSVLEGMASGLVPVIADSPQSAAGQFSLCEESSFAVDDVEELARRIDWWIDHPDELARWGARYAQVAAEHYSVARSVRRFVAMERAVIAGHETA</sequence>
<dbReference type="AlphaFoldDB" id="A0A6I5ND91"/>
<dbReference type="RefSeq" id="WP_163226984.1">
    <property type="nucleotide sequence ID" value="NZ_VYSG01000001.1"/>
</dbReference>
<evidence type="ECO:0000259" key="3">
    <source>
        <dbReference type="Pfam" id="PF00534"/>
    </source>
</evidence>
<dbReference type="PANTHER" id="PTHR45947">
    <property type="entry name" value="SULFOQUINOVOSYL TRANSFERASE SQD2"/>
    <property type="match status" value="1"/>
</dbReference>
<dbReference type="PANTHER" id="PTHR45947:SF3">
    <property type="entry name" value="SULFOQUINOVOSYL TRANSFERASE SQD2"/>
    <property type="match status" value="1"/>
</dbReference>
<name>A0A6I5ND91_9BIFI</name>
<evidence type="ECO:0000313" key="6">
    <source>
        <dbReference type="Proteomes" id="UP000469292"/>
    </source>
</evidence>
<dbReference type="GO" id="GO:1901137">
    <property type="term" value="P:carbohydrate derivative biosynthetic process"/>
    <property type="evidence" value="ECO:0007669"/>
    <property type="project" value="UniProtKB-ARBA"/>
</dbReference>
<protein>
    <submittedName>
        <fullName evidence="5">Glycosyltransferase family 4 protein</fullName>
    </submittedName>
</protein>
<dbReference type="EMBL" id="VYSG01000001">
    <property type="protein sequence ID" value="NEG69414.1"/>
    <property type="molecule type" value="Genomic_DNA"/>
</dbReference>
<dbReference type="Proteomes" id="UP000469292">
    <property type="component" value="Unassembled WGS sequence"/>
</dbReference>
<dbReference type="Pfam" id="PF13439">
    <property type="entry name" value="Glyco_transf_4"/>
    <property type="match status" value="1"/>
</dbReference>
<keyword evidence="6" id="KW-1185">Reference proteome</keyword>
<dbReference type="Pfam" id="PF00534">
    <property type="entry name" value="Glycos_transf_1"/>
    <property type="match status" value="1"/>
</dbReference>
<reference evidence="5 6" key="1">
    <citation type="submission" date="2019-09" db="EMBL/GenBank/DDBJ databases">
        <title>Phylogenetic characterization of a novel taxon of the genus Bifidobacterium: Bifidobacterium choloepi sp. nov.</title>
        <authorList>
            <person name="Modesto M."/>
            <person name="Satti M."/>
        </authorList>
    </citation>
    <scope>NUCLEOTIDE SEQUENCE [LARGE SCALE GENOMIC DNA]</scope>
    <source>
        <strain evidence="5 6">BRDM6</strain>
    </source>
</reference>
<keyword evidence="1" id="KW-0328">Glycosyltransferase</keyword>
<dbReference type="InterPro" id="IPR001296">
    <property type="entry name" value="Glyco_trans_1"/>
</dbReference>
<dbReference type="InterPro" id="IPR028098">
    <property type="entry name" value="Glyco_trans_4-like_N"/>
</dbReference>
<feature type="domain" description="Glycosyltransferase subfamily 4-like N-terminal" evidence="4">
    <location>
        <begin position="32"/>
        <end position="196"/>
    </location>
</feature>
<evidence type="ECO:0000259" key="4">
    <source>
        <dbReference type="Pfam" id="PF13439"/>
    </source>
</evidence>
<proteinExistence type="predicted"/>
<gene>
    <name evidence="5" type="ORF">F6S87_01980</name>
</gene>
<dbReference type="InterPro" id="IPR050194">
    <property type="entry name" value="Glycosyltransferase_grp1"/>
</dbReference>
<evidence type="ECO:0000313" key="5">
    <source>
        <dbReference type="EMBL" id="NEG69414.1"/>
    </source>
</evidence>
<dbReference type="GO" id="GO:0016757">
    <property type="term" value="F:glycosyltransferase activity"/>
    <property type="evidence" value="ECO:0007669"/>
    <property type="project" value="UniProtKB-KW"/>
</dbReference>
<accession>A0A6I5ND91</accession>